<evidence type="ECO:0000313" key="3">
    <source>
        <dbReference type="Proteomes" id="UP000053257"/>
    </source>
</evidence>
<dbReference type="HOGENOM" id="CLU_2441614_0_0_1"/>
<feature type="transmembrane region" description="Helical" evidence="1">
    <location>
        <begin position="13"/>
        <end position="32"/>
    </location>
</feature>
<keyword evidence="1" id="KW-0812">Transmembrane</keyword>
<evidence type="ECO:0000313" key="2">
    <source>
        <dbReference type="EMBL" id="KIP01938.1"/>
    </source>
</evidence>
<reference evidence="2 3" key="1">
    <citation type="journal article" date="2014" name="PLoS Genet.">
        <title>Analysis of the Phlebiopsis gigantea genome, transcriptome and secretome provides insight into its pioneer colonization strategies of wood.</title>
        <authorList>
            <person name="Hori C."/>
            <person name="Ishida T."/>
            <person name="Igarashi K."/>
            <person name="Samejima M."/>
            <person name="Suzuki H."/>
            <person name="Master E."/>
            <person name="Ferreira P."/>
            <person name="Ruiz-Duenas F.J."/>
            <person name="Held B."/>
            <person name="Canessa P."/>
            <person name="Larrondo L.F."/>
            <person name="Schmoll M."/>
            <person name="Druzhinina I.S."/>
            <person name="Kubicek C.P."/>
            <person name="Gaskell J.A."/>
            <person name="Kersten P."/>
            <person name="St John F."/>
            <person name="Glasner J."/>
            <person name="Sabat G."/>
            <person name="Splinter BonDurant S."/>
            <person name="Syed K."/>
            <person name="Yadav J."/>
            <person name="Mgbeahuruike A.C."/>
            <person name="Kovalchuk A."/>
            <person name="Asiegbu F.O."/>
            <person name="Lackner G."/>
            <person name="Hoffmeister D."/>
            <person name="Rencoret J."/>
            <person name="Gutierrez A."/>
            <person name="Sun H."/>
            <person name="Lindquist E."/>
            <person name="Barry K."/>
            <person name="Riley R."/>
            <person name="Grigoriev I.V."/>
            <person name="Henrissat B."/>
            <person name="Kues U."/>
            <person name="Berka R.M."/>
            <person name="Martinez A.T."/>
            <person name="Covert S.F."/>
            <person name="Blanchette R.A."/>
            <person name="Cullen D."/>
        </authorList>
    </citation>
    <scope>NUCLEOTIDE SEQUENCE [LARGE SCALE GENOMIC DNA]</scope>
    <source>
        <strain evidence="2 3">11061_1 CR5-6</strain>
    </source>
</reference>
<protein>
    <submittedName>
        <fullName evidence="2">Uncharacterized protein</fullName>
    </submittedName>
</protein>
<keyword evidence="1" id="KW-1133">Transmembrane helix</keyword>
<gene>
    <name evidence="2" type="ORF">PHLGIDRAFT_122911</name>
</gene>
<organism evidence="2 3">
    <name type="scientific">Phlebiopsis gigantea (strain 11061_1 CR5-6)</name>
    <name type="common">White-rot fungus</name>
    <name type="synonym">Peniophora gigantea</name>
    <dbReference type="NCBI Taxonomy" id="745531"/>
    <lineage>
        <taxon>Eukaryota</taxon>
        <taxon>Fungi</taxon>
        <taxon>Dikarya</taxon>
        <taxon>Basidiomycota</taxon>
        <taxon>Agaricomycotina</taxon>
        <taxon>Agaricomycetes</taxon>
        <taxon>Polyporales</taxon>
        <taxon>Phanerochaetaceae</taxon>
        <taxon>Phlebiopsis</taxon>
    </lineage>
</organism>
<keyword evidence="1" id="KW-0472">Membrane</keyword>
<dbReference type="EMBL" id="KN840720">
    <property type="protein sequence ID" value="KIP01938.1"/>
    <property type="molecule type" value="Genomic_DNA"/>
</dbReference>
<dbReference type="OrthoDB" id="6730379at2759"/>
<dbReference type="STRING" id="745531.A0A0C3PAS6"/>
<dbReference type="Proteomes" id="UP000053257">
    <property type="component" value="Unassembled WGS sequence"/>
</dbReference>
<dbReference type="AlphaFoldDB" id="A0A0C3PAS6"/>
<evidence type="ECO:0000256" key="1">
    <source>
        <dbReference type="SAM" id="Phobius"/>
    </source>
</evidence>
<name>A0A0C3PAS6_PHLG1</name>
<keyword evidence="3" id="KW-1185">Reference proteome</keyword>
<proteinExistence type="predicted"/>
<sequence length="90" mass="10360">MKRVTAKYKPRNHVPWIIIGICYVVCQVVVLARRWLLNHETRKHDAEPVDETYDAVYVTVVDSDGKTVEKKVSKMRSSLCGANHDLCYVL</sequence>
<accession>A0A0C3PAS6</accession>